<accession>A0A6N6VPC4</accession>
<evidence type="ECO:0008006" key="3">
    <source>
        <dbReference type="Google" id="ProtNLM"/>
    </source>
</evidence>
<protein>
    <recommendedName>
        <fullName evidence="3">Actin-like protein N-terminal domain-containing protein</fullName>
    </recommendedName>
</protein>
<reference evidence="1 2" key="1">
    <citation type="submission" date="2019-10" db="EMBL/GenBank/DDBJ databases">
        <title>New species of Slilvanegrellaceae.</title>
        <authorList>
            <person name="Pitt A."/>
            <person name="Hahn M.W."/>
        </authorList>
    </citation>
    <scope>NUCLEOTIDE SEQUENCE [LARGE SCALE GENOMIC DNA]</scope>
    <source>
        <strain evidence="1 2">SP-Ram-0.45-NSY-1</strain>
    </source>
</reference>
<name>A0A6N6VPC4_9BACT</name>
<keyword evidence="2" id="KW-1185">Reference proteome</keyword>
<dbReference type="OrthoDB" id="5294371at2"/>
<evidence type="ECO:0000313" key="1">
    <source>
        <dbReference type="EMBL" id="KAB8035862.1"/>
    </source>
</evidence>
<evidence type="ECO:0000313" key="2">
    <source>
        <dbReference type="Proteomes" id="UP000437748"/>
    </source>
</evidence>
<sequence>MRNYLMEFLPSFICSAPKEKELLNKQSILIDDKGIETVVGDLAQTLNPHSPRIFGGTLESDHYQTLLKAGLARALGEGTHVISLAMSVPFQFMDQFRDQVGDNTLARNKLALLKETVANIRFKDKSTDSNWKNCEIIIQEEPTIAYEFLASMLNIPLDAKTFLYWHIGHGDWQQASRVDGKNLPDSYARVEGLAGAIQVFSDQQNLSSSEAINSWQLGNMPEKSGMNGKRIDCLKEKETAARQFIRSVIGELLNKNARYKDRAKNIVVSGGAAKDHVFMSVLKEIAKGNGYNIILMTELVEDLDPTFSVVAGLSKLKSSYKHVSIDIGNSSVKVSIV</sequence>
<dbReference type="EMBL" id="WFLM01000009">
    <property type="protein sequence ID" value="KAB8035862.1"/>
    <property type="molecule type" value="Genomic_DNA"/>
</dbReference>
<dbReference type="AlphaFoldDB" id="A0A6N6VPC4"/>
<gene>
    <name evidence="1" type="ORF">GCL60_16665</name>
</gene>
<dbReference type="Proteomes" id="UP000437748">
    <property type="component" value="Unassembled WGS sequence"/>
</dbReference>
<organism evidence="1 2">
    <name type="scientific">Silvanigrella paludirubra</name>
    <dbReference type="NCBI Taxonomy" id="2499159"/>
    <lineage>
        <taxon>Bacteria</taxon>
        <taxon>Pseudomonadati</taxon>
        <taxon>Bdellovibrionota</taxon>
        <taxon>Oligoflexia</taxon>
        <taxon>Silvanigrellales</taxon>
        <taxon>Silvanigrellaceae</taxon>
        <taxon>Silvanigrella</taxon>
    </lineage>
</organism>
<comment type="caution">
    <text evidence="1">The sequence shown here is derived from an EMBL/GenBank/DDBJ whole genome shotgun (WGS) entry which is preliminary data.</text>
</comment>
<dbReference type="RefSeq" id="WP_153421887.1">
    <property type="nucleotide sequence ID" value="NZ_WFLM01000009.1"/>
</dbReference>
<proteinExistence type="predicted"/>